<dbReference type="AlphaFoldDB" id="A0A0R3UN10"/>
<evidence type="ECO:0000313" key="3">
    <source>
        <dbReference type="Proteomes" id="UP000267029"/>
    </source>
</evidence>
<dbReference type="GO" id="GO:0031267">
    <property type="term" value="F:small GTPase binding"/>
    <property type="evidence" value="ECO:0007669"/>
    <property type="project" value="TreeGrafter"/>
</dbReference>
<dbReference type="SUPFAM" id="SSF47923">
    <property type="entry name" value="Ypt/Rab-GAP domain of gyp1p"/>
    <property type="match status" value="1"/>
</dbReference>
<dbReference type="EMBL" id="UXSR01005652">
    <property type="protein sequence ID" value="VDD83152.1"/>
    <property type="molecule type" value="Genomic_DNA"/>
</dbReference>
<feature type="region of interest" description="Disordered" evidence="1">
    <location>
        <begin position="232"/>
        <end position="275"/>
    </location>
</feature>
<dbReference type="OrthoDB" id="159449at2759"/>
<proteinExistence type="predicted"/>
<evidence type="ECO:0008006" key="4">
    <source>
        <dbReference type="Google" id="ProtNLM"/>
    </source>
</evidence>
<protein>
    <recommendedName>
        <fullName evidence="4">Rab-GAP TBC domain-containing protein</fullName>
    </recommendedName>
</protein>
<name>A0A0R3UN10_MESCO</name>
<reference evidence="2 3" key="1">
    <citation type="submission" date="2018-10" db="EMBL/GenBank/DDBJ databases">
        <authorList>
            <consortium name="Pathogen Informatics"/>
        </authorList>
    </citation>
    <scope>NUCLEOTIDE SEQUENCE [LARGE SCALE GENOMIC DNA]</scope>
</reference>
<gene>
    <name evidence="2" type="ORF">MCOS_LOCUS9155</name>
</gene>
<dbReference type="PANTHER" id="PTHR47219:SF4">
    <property type="entry name" value="TBC1 DOMAIN FAMILY MEMBER 10A"/>
    <property type="match status" value="1"/>
</dbReference>
<feature type="non-terminal residue" evidence="2">
    <location>
        <position position="275"/>
    </location>
</feature>
<dbReference type="STRING" id="53468.A0A0R3UN10"/>
<dbReference type="InterPro" id="IPR035969">
    <property type="entry name" value="Rab-GAP_TBC_sf"/>
</dbReference>
<dbReference type="Proteomes" id="UP000267029">
    <property type="component" value="Unassembled WGS sequence"/>
</dbReference>
<sequence>MTRVYPALWFNAMDANLDHVEGVPTLAEGEDIDSVSTDFDESEPSPPVVVDRYGFSGGQQYTDPNNEFLPPIDVLRAREMKWLMMCRNWDYWSSTGLKKLRERCRKGIPDSMRGEAWQRLVGSAVTKYRQAGIYVAESVEEPQVVPASRKFFRSASRLSGSRSLPTVVANSPKTSRNPILDSPHKDPVPAMPTALPPPVAPSPSTYRDALSRRKSSSTHFKSFRKFGSLFRLNSTKLADPPNPPQQQTGEVGDETDSSNFFQQGEALDAERARTY</sequence>
<accession>A0A0R3UN10</accession>
<organism evidence="2 3">
    <name type="scientific">Mesocestoides corti</name>
    <name type="common">Flatworm</name>
    <dbReference type="NCBI Taxonomy" id="53468"/>
    <lineage>
        <taxon>Eukaryota</taxon>
        <taxon>Metazoa</taxon>
        <taxon>Spiralia</taxon>
        <taxon>Lophotrochozoa</taxon>
        <taxon>Platyhelminthes</taxon>
        <taxon>Cestoda</taxon>
        <taxon>Eucestoda</taxon>
        <taxon>Cyclophyllidea</taxon>
        <taxon>Mesocestoididae</taxon>
        <taxon>Mesocestoides</taxon>
    </lineage>
</organism>
<evidence type="ECO:0000313" key="2">
    <source>
        <dbReference type="EMBL" id="VDD83152.1"/>
    </source>
</evidence>
<dbReference type="InterPro" id="IPR050302">
    <property type="entry name" value="Rab_GAP_TBC_domain"/>
</dbReference>
<dbReference type="PANTHER" id="PTHR47219">
    <property type="entry name" value="RAB GTPASE-ACTIVATING PROTEIN 1-LIKE"/>
    <property type="match status" value="1"/>
</dbReference>
<feature type="compositionally biased region" description="Polar residues" evidence="1">
    <location>
        <begin position="168"/>
        <end position="177"/>
    </location>
</feature>
<dbReference type="GO" id="GO:0005096">
    <property type="term" value="F:GTPase activator activity"/>
    <property type="evidence" value="ECO:0007669"/>
    <property type="project" value="TreeGrafter"/>
</dbReference>
<feature type="region of interest" description="Disordered" evidence="1">
    <location>
        <begin position="162"/>
        <end position="218"/>
    </location>
</feature>
<dbReference type="Gene3D" id="1.10.10.750">
    <property type="entry name" value="Ypt/Rab-GAP domain of gyp1p, domain 1"/>
    <property type="match status" value="1"/>
</dbReference>
<evidence type="ECO:0000256" key="1">
    <source>
        <dbReference type="SAM" id="MobiDB-lite"/>
    </source>
</evidence>
<dbReference type="FunFam" id="1.10.10.750:FF:000001">
    <property type="entry name" value="TBC1 domain family member 10A"/>
    <property type="match status" value="1"/>
</dbReference>
<keyword evidence="3" id="KW-1185">Reference proteome</keyword>